<protein>
    <submittedName>
        <fullName evidence="5">AraC family transcriptional regulator</fullName>
    </submittedName>
</protein>
<evidence type="ECO:0000256" key="3">
    <source>
        <dbReference type="ARBA" id="ARBA00023163"/>
    </source>
</evidence>
<dbReference type="SUPFAM" id="SSF46689">
    <property type="entry name" value="Homeodomain-like"/>
    <property type="match status" value="2"/>
</dbReference>
<dbReference type="Gene3D" id="1.10.10.60">
    <property type="entry name" value="Homeodomain-like"/>
    <property type="match status" value="2"/>
</dbReference>
<dbReference type="InterPro" id="IPR009594">
    <property type="entry name" value="Tscrpt_reg_HTH_AraC_N"/>
</dbReference>
<dbReference type="Proteomes" id="UP000245263">
    <property type="component" value="Chromosome 1"/>
</dbReference>
<gene>
    <name evidence="5" type="ORF">LPTSP3_g15650</name>
</gene>
<evidence type="ECO:0000259" key="4">
    <source>
        <dbReference type="PROSITE" id="PS01124"/>
    </source>
</evidence>
<dbReference type="SMART" id="SM00342">
    <property type="entry name" value="HTH_ARAC"/>
    <property type="match status" value="1"/>
</dbReference>
<keyword evidence="6" id="KW-1185">Reference proteome</keyword>
<dbReference type="PROSITE" id="PS01124">
    <property type="entry name" value="HTH_ARAC_FAMILY_2"/>
    <property type="match status" value="1"/>
</dbReference>
<evidence type="ECO:0000313" key="6">
    <source>
        <dbReference type="Proteomes" id="UP000245263"/>
    </source>
</evidence>
<sequence>MSEKISETKRLKLVQLLEHLVPEERVIPSVVEGVRLFRVDRSSPRAQKAYEPGIIILAQGQKRVFLGDEIYTYNALNYLVLSVPLPIECETTASSEEPILGIYITVDPSSVGEILLEMNDDLRYNEESLPKGIYTSHLTDVLTDTTIRLLEALSSPMDGRILGPMIVKEIVYRVLCSEPGGALHAMAYHNRRFFKIARVLNRIHESFNDLLDVKSLATDAGMSVSTFHSSFKAVTNVSPIQYIKNVRLHKARILMTQDGLNVYNAALRVGYESPSQFSREYKRFFGVTPGKDTGPEANDGKYLNFESQSILSV</sequence>
<dbReference type="PROSITE" id="PS00041">
    <property type="entry name" value="HTH_ARAC_FAMILY_1"/>
    <property type="match status" value="1"/>
</dbReference>
<dbReference type="InterPro" id="IPR018062">
    <property type="entry name" value="HTH_AraC-typ_CS"/>
</dbReference>
<evidence type="ECO:0000256" key="2">
    <source>
        <dbReference type="ARBA" id="ARBA00023125"/>
    </source>
</evidence>
<dbReference type="InterPro" id="IPR009057">
    <property type="entry name" value="Homeodomain-like_sf"/>
</dbReference>
<keyword evidence="2" id="KW-0238">DNA-binding</keyword>
<dbReference type="Pfam" id="PF06719">
    <property type="entry name" value="AraC_N"/>
    <property type="match status" value="1"/>
</dbReference>
<dbReference type="PANTHER" id="PTHR43436">
    <property type="entry name" value="ARAC-FAMILY TRANSCRIPTIONAL REGULATOR"/>
    <property type="match status" value="1"/>
</dbReference>
<proteinExistence type="predicted"/>
<keyword evidence="3" id="KW-0804">Transcription</keyword>
<accession>A0ABN6KCF9</accession>
<name>A0ABN6KCF9_9LEPT</name>
<keyword evidence="1" id="KW-0805">Transcription regulation</keyword>
<reference evidence="5 6" key="1">
    <citation type="submission" date="2021-08" db="EMBL/GenBank/DDBJ databases">
        <title>Complete genome sequence of Leptospira kobayashii strain E30.</title>
        <authorList>
            <person name="Nakao R."/>
            <person name="Nakamura S."/>
            <person name="Masuzawa T."/>
            <person name="Koizumi N."/>
        </authorList>
    </citation>
    <scope>NUCLEOTIDE SEQUENCE [LARGE SCALE GENOMIC DNA]</scope>
    <source>
        <strain evidence="5 6">E30</strain>
    </source>
</reference>
<evidence type="ECO:0000313" key="5">
    <source>
        <dbReference type="EMBL" id="BDA78635.1"/>
    </source>
</evidence>
<organism evidence="5 6">
    <name type="scientific">Leptospira kobayashii</name>
    <dbReference type="NCBI Taxonomy" id="1917830"/>
    <lineage>
        <taxon>Bacteria</taxon>
        <taxon>Pseudomonadati</taxon>
        <taxon>Spirochaetota</taxon>
        <taxon>Spirochaetia</taxon>
        <taxon>Leptospirales</taxon>
        <taxon>Leptospiraceae</taxon>
        <taxon>Leptospira</taxon>
    </lineage>
</organism>
<evidence type="ECO:0000256" key="1">
    <source>
        <dbReference type="ARBA" id="ARBA00023015"/>
    </source>
</evidence>
<feature type="domain" description="HTH araC/xylS-type" evidence="4">
    <location>
        <begin position="197"/>
        <end position="295"/>
    </location>
</feature>
<dbReference type="Pfam" id="PF12833">
    <property type="entry name" value="HTH_18"/>
    <property type="match status" value="1"/>
</dbReference>
<dbReference type="PANTHER" id="PTHR43436:SF2">
    <property type="entry name" value="ARAC_XYLS FAMILY TRANSCRIPTIONAL REGULATOR"/>
    <property type="match status" value="1"/>
</dbReference>
<dbReference type="EMBL" id="AP025028">
    <property type="protein sequence ID" value="BDA78635.1"/>
    <property type="molecule type" value="Genomic_DNA"/>
</dbReference>
<dbReference type="InterPro" id="IPR018060">
    <property type="entry name" value="HTH_AraC"/>
</dbReference>